<dbReference type="GO" id="GO:0006364">
    <property type="term" value="P:rRNA processing"/>
    <property type="evidence" value="ECO:0007669"/>
    <property type="project" value="InterPro"/>
</dbReference>
<protein>
    <submittedName>
        <fullName evidence="5">Uncharacterized protein</fullName>
    </submittedName>
</protein>
<proteinExistence type="inferred from homology"/>
<dbReference type="PANTHER" id="PTHR14150:SF12">
    <property type="entry name" value="U3 SMALL NUCLEOLAR RNA-ASSOCIATED PROTEIN 14 HOMOLOG A"/>
    <property type="match status" value="1"/>
</dbReference>
<comment type="similarity">
    <text evidence="2">Belongs to the UTP14 family.</text>
</comment>
<dbReference type="InterPro" id="IPR006709">
    <property type="entry name" value="SSU_processome_Utp14"/>
</dbReference>
<dbReference type="GO" id="GO:0032040">
    <property type="term" value="C:small-subunit processome"/>
    <property type="evidence" value="ECO:0007669"/>
    <property type="project" value="InterPro"/>
</dbReference>
<organism evidence="5">
    <name type="scientific">Pectinophora gossypiella</name>
    <name type="common">Cotton pink bollworm</name>
    <name type="synonym">Depressaria gossypiella</name>
    <dbReference type="NCBI Taxonomy" id="13191"/>
    <lineage>
        <taxon>Eukaryota</taxon>
        <taxon>Metazoa</taxon>
        <taxon>Ecdysozoa</taxon>
        <taxon>Arthropoda</taxon>
        <taxon>Hexapoda</taxon>
        <taxon>Insecta</taxon>
        <taxon>Pterygota</taxon>
        <taxon>Neoptera</taxon>
        <taxon>Endopterygota</taxon>
        <taxon>Lepidoptera</taxon>
        <taxon>Glossata</taxon>
        <taxon>Ditrysia</taxon>
        <taxon>Gelechioidea</taxon>
        <taxon>Gelechiidae</taxon>
        <taxon>Apatetrinae</taxon>
        <taxon>Pectinophora</taxon>
    </lineage>
</organism>
<keyword evidence="3" id="KW-0597">Phosphoprotein</keyword>
<name>A0A1E1WPZ5_PECGO</name>
<keyword evidence="4" id="KW-0539">Nucleus</keyword>
<dbReference type="OrthoDB" id="277439at2759"/>
<evidence type="ECO:0000256" key="3">
    <source>
        <dbReference type="ARBA" id="ARBA00022553"/>
    </source>
</evidence>
<accession>A0A1E1WPZ5</accession>
<comment type="subcellular location">
    <subcellularLocation>
        <location evidence="1">Nucleus</location>
        <location evidence="1">Nucleolus</location>
    </subcellularLocation>
</comment>
<dbReference type="Pfam" id="PF04615">
    <property type="entry name" value="Utp14"/>
    <property type="match status" value="1"/>
</dbReference>
<dbReference type="PANTHER" id="PTHR14150">
    <property type="entry name" value="U3 SMALL NUCLEOLAR RNA-ASSOCIATED PROTEIN 14"/>
    <property type="match status" value="1"/>
</dbReference>
<dbReference type="EMBL" id="GDQN01001931">
    <property type="protein sequence ID" value="JAT89123.1"/>
    <property type="molecule type" value="Transcribed_RNA"/>
</dbReference>
<reference evidence="5" key="1">
    <citation type="submission" date="2015-09" db="EMBL/GenBank/DDBJ databases">
        <title>De novo assembly of Pectinophora gossypiella (Pink Bollworm) gut transcriptome.</title>
        <authorList>
            <person name="Tassone E.E."/>
        </authorList>
    </citation>
    <scope>NUCLEOTIDE SEQUENCE</scope>
</reference>
<sequence>MEDTEDIDYVASEHDRLVSAISKLDKTQHITEPTRNEPTNVNSEFDLIKKSNKLDLNKVVKVLGGTAHHVQIGKKLKKTQDASKVLPKPLEKPQAERIKRATGYEQTKKKVGRWDAVVARARTVDFVSFPIKHVSHKLQPTEEFLSKLTLKSPLEKALEEVDPPPVQEVEDEEEQLYPMTYQEMVEHRQQLAKMRAQQSYKAAKAKRQSKIKSKKYHRSVIKVFRCKYK</sequence>
<evidence type="ECO:0000256" key="4">
    <source>
        <dbReference type="ARBA" id="ARBA00023242"/>
    </source>
</evidence>
<gene>
    <name evidence="5" type="ORF">g.13265</name>
</gene>
<evidence type="ECO:0000256" key="1">
    <source>
        <dbReference type="ARBA" id="ARBA00004604"/>
    </source>
</evidence>
<evidence type="ECO:0000313" key="5">
    <source>
        <dbReference type="EMBL" id="JAT89123.1"/>
    </source>
</evidence>
<evidence type="ECO:0000256" key="2">
    <source>
        <dbReference type="ARBA" id="ARBA00007774"/>
    </source>
</evidence>
<dbReference type="AlphaFoldDB" id="A0A1E1WPZ5"/>